<organism evidence="2 3">
    <name type="scientific">Acidianus brierleyi</name>
    <dbReference type="NCBI Taxonomy" id="41673"/>
    <lineage>
        <taxon>Archaea</taxon>
        <taxon>Thermoproteota</taxon>
        <taxon>Thermoprotei</taxon>
        <taxon>Sulfolobales</taxon>
        <taxon>Sulfolobaceae</taxon>
        <taxon>Acidianus</taxon>
    </lineage>
</organism>
<keyword evidence="1 2" id="KW-0808">Transferase</keyword>
<dbReference type="Pfam" id="PF13692">
    <property type="entry name" value="Glyco_trans_1_4"/>
    <property type="match status" value="1"/>
</dbReference>
<dbReference type="GO" id="GO:0016757">
    <property type="term" value="F:glycosyltransferase activity"/>
    <property type="evidence" value="ECO:0007669"/>
    <property type="project" value="TreeGrafter"/>
</dbReference>
<dbReference type="Proteomes" id="UP000248044">
    <property type="component" value="Chromosome"/>
</dbReference>
<keyword evidence="3" id="KW-1185">Reference proteome</keyword>
<dbReference type="Gene3D" id="3.40.50.2000">
    <property type="entry name" value="Glycogen Phosphorylase B"/>
    <property type="match status" value="2"/>
</dbReference>
<dbReference type="PANTHER" id="PTHR46401:SF2">
    <property type="entry name" value="GLYCOSYLTRANSFERASE WBBK-RELATED"/>
    <property type="match status" value="1"/>
</dbReference>
<accession>A0A2U9IIZ2</accession>
<dbReference type="AlphaFoldDB" id="A0A2U9IIZ2"/>
<dbReference type="KEGG" id="abri:DFR85_04440"/>
<dbReference type="OrthoDB" id="132546at2157"/>
<dbReference type="EMBL" id="CP029289">
    <property type="protein sequence ID" value="AWR95904.1"/>
    <property type="molecule type" value="Genomic_DNA"/>
</dbReference>
<proteinExistence type="predicted"/>
<reference evidence="2 3" key="1">
    <citation type="submission" date="2018-05" db="EMBL/GenBank/DDBJ databases">
        <title>Complete Genome Sequences of Extremely Thermoacidophilic, Metal-Mobilizing Type-Strain Members of the Archaeal Family Sulfolobaceae: Acidianus brierleyi DSM-1651T, Acidianus sulfidivorans DSM-18786T, Metallosphaera hakonensis DSM-7519T, and Metallosphaera prunae DSM-10039T.</title>
        <authorList>
            <person name="Counts J.A."/>
            <person name="Kelly R.M."/>
        </authorList>
    </citation>
    <scope>NUCLEOTIDE SEQUENCE [LARGE SCALE GENOMIC DNA]</scope>
    <source>
        <strain evidence="2 3">DSM 1651</strain>
    </source>
</reference>
<protein>
    <submittedName>
        <fullName evidence="2">Glycosyl transferase</fullName>
    </submittedName>
</protein>
<dbReference type="CDD" id="cd03801">
    <property type="entry name" value="GT4_PimA-like"/>
    <property type="match status" value="1"/>
</dbReference>
<gene>
    <name evidence="2" type="ORF">DFR85_04440</name>
</gene>
<sequence length="322" mass="36302">MMETIYPQRGGIHEQVYLLLRELKKYEDAEIIAYSKRNVEEKGKSLLWLREMSPFFIDRIIKGKYDVLVSETAWAILPTLISSKLSKADCILHLHSIESKQDVGLGMFGRNIIRFLESFSDYCNTILVPSENDAKLLKKKAIIFPNIIDTDAFNEKPQDLKKPAVVFVGGMGYPPNREAAEFLIRVSKRVQEMGRNVNFYLVGPSPPQVSPPIYATGYVRSTIPYILGADICVAPLKRGGGVKLKVLEYMGSGKPIIATKKAVEGIEKINYVNAETEEDFATAIINILEDKTNINFEENKEIVMNNHSPKSAVQKFLEVIKK</sequence>
<evidence type="ECO:0000313" key="2">
    <source>
        <dbReference type="EMBL" id="AWR95904.1"/>
    </source>
</evidence>
<name>A0A2U9IIZ2_9CREN</name>
<dbReference type="PANTHER" id="PTHR46401">
    <property type="entry name" value="GLYCOSYLTRANSFERASE WBBK-RELATED"/>
    <property type="match status" value="1"/>
</dbReference>
<dbReference type="GeneID" id="36831378"/>
<dbReference type="RefSeq" id="WP_110271782.1">
    <property type="nucleotide sequence ID" value="NZ_CP029289.2"/>
</dbReference>
<evidence type="ECO:0000313" key="3">
    <source>
        <dbReference type="Proteomes" id="UP000248044"/>
    </source>
</evidence>
<evidence type="ECO:0000256" key="1">
    <source>
        <dbReference type="ARBA" id="ARBA00022679"/>
    </source>
</evidence>
<dbReference type="SUPFAM" id="SSF53756">
    <property type="entry name" value="UDP-Glycosyltransferase/glycogen phosphorylase"/>
    <property type="match status" value="1"/>
</dbReference>